<protein>
    <recommendedName>
        <fullName evidence="1">Zinc finger-XS domain-containing protein</fullName>
    </recommendedName>
</protein>
<dbReference type="EMBL" id="JANJYI010000009">
    <property type="protein sequence ID" value="KAK2633905.1"/>
    <property type="molecule type" value="Genomic_DNA"/>
</dbReference>
<dbReference type="InterPro" id="IPR045177">
    <property type="entry name" value="FDM1-5/IDN2"/>
</dbReference>
<dbReference type="AlphaFoldDB" id="A0AAD9TD21"/>
<dbReference type="PANTHER" id="PTHR21596">
    <property type="entry name" value="RIBONUCLEASE P SUBUNIT P38"/>
    <property type="match status" value="1"/>
</dbReference>
<gene>
    <name evidence="2" type="ORF">Ddye_028697</name>
</gene>
<dbReference type="InterPro" id="IPR005381">
    <property type="entry name" value="Znf-XS_domain"/>
</dbReference>
<sequence>MEYSSKEETYFSNSEFTGYNEKPYEDLKADKYKMNVNDMLRCPFCHGKKKHDYKLEHLLQHVSRVGKPSSNKSAKQKANHYALAKIFEE</sequence>
<dbReference type="Pfam" id="PF03470">
    <property type="entry name" value="zf-XS"/>
    <property type="match status" value="1"/>
</dbReference>
<organism evidence="2 3">
    <name type="scientific">Dipteronia dyeriana</name>
    <dbReference type="NCBI Taxonomy" id="168575"/>
    <lineage>
        <taxon>Eukaryota</taxon>
        <taxon>Viridiplantae</taxon>
        <taxon>Streptophyta</taxon>
        <taxon>Embryophyta</taxon>
        <taxon>Tracheophyta</taxon>
        <taxon>Spermatophyta</taxon>
        <taxon>Magnoliopsida</taxon>
        <taxon>eudicotyledons</taxon>
        <taxon>Gunneridae</taxon>
        <taxon>Pentapetalae</taxon>
        <taxon>rosids</taxon>
        <taxon>malvids</taxon>
        <taxon>Sapindales</taxon>
        <taxon>Sapindaceae</taxon>
        <taxon>Hippocastanoideae</taxon>
        <taxon>Acereae</taxon>
        <taxon>Dipteronia</taxon>
    </lineage>
</organism>
<evidence type="ECO:0000313" key="3">
    <source>
        <dbReference type="Proteomes" id="UP001280121"/>
    </source>
</evidence>
<keyword evidence="3" id="KW-1185">Reference proteome</keyword>
<dbReference type="PANTHER" id="PTHR21596:SF3">
    <property type="entry name" value="FACTOR OF DNA METHYLATION 1-RELATED"/>
    <property type="match status" value="1"/>
</dbReference>
<dbReference type="Proteomes" id="UP001280121">
    <property type="component" value="Unassembled WGS sequence"/>
</dbReference>
<comment type="caution">
    <text evidence="2">The sequence shown here is derived from an EMBL/GenBank/DDBJ whole genome shotgun (WGS) entry which is preliminary data.</text>
</comment>
<evidence type="ECO:0000313" key="2">
    <source>
        <dbReference type="EMBL" id="KAK2633905.1"/>
    </source>
</evidence>
<accession>A0AAD9TD21</accession>
<evidence type="ECO:0000259" key="1">
    <source>
        <dbReference type="Pfam" id="PF03470"/>
    </source>
</evidence>
<proteinExistence type="predicted"/>
<dbReference type="GO" id="GO:0080188">
    <property type="term" value="P:gene silencing by siRNA-directed DNA methylation"/>
    <property type="evidence" value="ECO:0007669"/>
    <property type="project" value="InterPro"/>
</dbReference>
<name>A0AAD9TD21_9ROSI</name>
<reference evidence="2" key="1">
    <citation type="journal article" date="2023" name="Plant J.">
        <title>Genome sequences and population genomics provide insights into the demographic history, inbreeding, and mutation load of two 'living fossil' tree species of Dipteronia.</title>
        <authorList>
            <person name="Feng Y."/>
            <person name="Comes H.P."/>
            <person name="Chen J."/>
            <person name="Zhu S."/>
            <person name="Lu R."/>
            <person name="Zhang X."/>
            <person name="Li P."/>
            <person name="Qiu J."/>
            <person name="Olsen K.M."/>
            <person name="Qiu Y."/>
        </authorList>
    </citation>
    <scope>NUCLEOTIDE SEQUENCE</scope>
    <source>
        <strain evidence="2">KIB01</strain>
    </source>
</reference>
<feature type="domain" description="Zinc finger-XS" evidence="1">
    <location>
        <begin position="42"/>
        <end position="84"/>
    </location>
</feature>